<reference evidence="6 7" key="1">
    <citation type="journal article" date="2018" name="PLoS Genet.">
        <title>Population sequencing reveals clonal diversity and ancestral inbreeding in the grapevine cultivar Chardonnay.</title>
        <authorList>
            <person name="Roach M.J."/>
            <person name="Johnson D.L."/>
            <person name="Bohlmann J."/>
            <person name="van Vuuren H.J."/>
            <person name="Jones S.J."/>
            <person name="Pretorius I.S."/>
            <person name="Schmidt S.A."/>
            <person name="Borneman A.R."/>
        </authorList>
    </citation>
    <scope>NUCLEOTIDE SEQUENCE [LARGE SCALE GENOMIC DNA]</scope>
    <source>
        <strain evidence="7">cv. Chardonnay</strain>
        <tissue evidence="6">Leaf</tissue>
    </source>
</reference>
<gene>
    <name evidence="6" type="ORF">CK203_020668</name>
</gene>
<feature type="domain" description="PXA" evidence="5">
    <location>
        <begin position="70"/>
        <end position="289"/>
    </location>
</feature>
<evidence type="ECO:0000313" key="6">
    <source>
        <dbReference type="EMBL" id="RVW61142.1"/>
    </source>
</evidence>
<dbReference type="InterPro" id="IPR001683">
    <property type="entry name" value="PX_dom"/>
</dbReference>
<dbReference type="Proteomes" id="UP000288805">
    <property type="component" value="Unassembled WGS sequence"/>
</dbReference>
<dbReference type="PANTHER" id="PTHR22999:SF23">
    <property type="entry name" value="SORTING NEXIN-16"/>
    <property type="match status" value="1"/>
</dbReference>
<feature type="compositionally biased region" description="Polar residues" evidence="3">
    <location>
        <begin position="313"/>
        <end position="324"/>
    </location>
</feature>
<comment type="subcellular location">
    <subcellularLocation>
        <location evidence="1">Cytoplasm</location>
    </subcellularLocation>
</comment>
<dbReference type="GO" id="GO:0005768">
    <property type="term" value="C:endosome"/>
    <property type="evidence" value="ECO:0007669"/>
    <property type="project" value="UniProtKB-ARBA"/>
</dbReference>
<evidence type="ECO:0008006" key="8">
    <source>
        <dbReference type="Google" id="ProtNLM"/>
    </source>
</evidence>
<dbReference type="Pfam" id="PF00787">
    <property type="entry name" value="PX"/>
    <property type="match status" value="1"/>
</dbReference>
<keyword evidence="2" id="KW-0963">Cytoplasm</keyword>
<dbReference type="InterPro" id="IPR051837">
    <property type="entry name" value="SortingNexin/PXDomain-PKLike"/>
</dbReference>
<dbReference type="Gene3D" id="3.30.1520.10">
    <property type="entry name" value="Phox-like domain"/>
    <property type="match status" value="1"/>
</dbReference>
<evidence type="ECO:0000256" key="2">
    <source>
        <dbReference type="ARBA" id="ARBA00022490"/>
    </source>
</evidence>
<dbReference type="PROSITE" id="PS50195">
    <property type="entry name" value="PX"/>
    <property type="match status" value="1"/>
</dbReference>
<feature type="region of interest" description="Disordered" evidence="3">
    <location>
        <begin position="751"/>
        <end position="816"/>
    </location>
</feature>
<evidence type="ECO:0000259" key="5">
    <source>
        <dbReference type="PROSITE" id="PS51207"/>
    </source>
</evidence>
<dbReference type="SUPFAM" id="SSF64268">
    <property type="entry name" value="PX domain"/>
    <property type="match status" value="1"/>
</dbReference>
<proteinExistence type="predicted"/>
<dbReference type="InterPro" id="IPR003114">
    <property type="entry name" value="Phox_assoc"/>
</dbReference>
<dbReference type="AlphaFoldDB" id="A0A438FMD9"/>
<feature type="compositionally biased region" description="Basic and acidic residues" evidence="3">
    <location>
        <begin position="761"/>
        <end position="770"/>
    </location>
</feature>
<feature type="region of interest" description="Disordered" evidence="3">
    <location>
        <begin position="496"/>
        <end position="518"/>
    </location>
</feature>
<name>A0A438FMD9_VITVI</name>
<feature type="compositionally biased region" description="Basic and acidic residues" evidence="3">
    <location>
        <begin position="797"/>
        <end position="816"/>
    </location>
</feature>
<dbReference type="InterPro" id="IPR036871">
    <property type="entry name" value="PX_dom_sf"/>
</dbReference>
<evidence type="ECO:0000256" key="1">
    <source>
        <dbReference type="ARBA" id="ARBA00004496"/>
    </source>
</evidence>
<organism evidence="6 7">
    <name type="scientific">Vitis vinifera</name>
    <name type="common">Grape</name>
    <dbReference type="NCBI Taxonomy" id="29760"/>
    <lineage>
        <taxon>Eukaryota</taxon>
        <taxon>Viridiplantae</taxon>
        <taxon>Streptophyta</taxon>
        <taxon>Embryophyta</taxon>
        <taxon>Tracheophyta</taxon>
        <taxon>Spermatophyta</taxon>
        <taxon>Magnoliopsida</taxon>
        <taxon>eudicotyledons</taxon>
        <taxon>Gunneridae</taxon>
        <taxon>Pentapetalae</taxon>
        <taxon>rosids</taxon>
        <taxon>Vitales</taxon>
        <taxon>Vitaceae</taxon>
        <taxon>Viteae</taxon>
        <taxon>Vitis</taxon>
    </lineage>
</organism>
<comment type="caution">
    <text evidence="6">The sequence shown here is derived from an EMBL/GenBank/DDBJ whole genome shotgun (WGS) entry which is preliminary data.</text>
</comment>
<dbReference type="PROSITE" id="PS51207">
    <property type="entry name" value="PXA"/>
    <property type="match status" value="1"/>
</dbReference>
<protein>
    <recommendedName>
        <fullName evidence="8">PXA domain-containing protein</fullName>
    </recommendedName>
</protein>
<dbReference type="Pfam" id="PF02194">
    <property type="entry name" value="PXA"/>
    <property type="match status" value="1"/>
</dbReference>
<dbReference type="PANTHER" id="PTHR22999">
    <property type="entry name" value="PX SERINE/THREONINE KINASE PXK"/>
    <property type="match status" value="1"/>
</dbReference>
<evidence type="ECO:0000259" key="4">
    <source>
        <dbReference type="PROSITE" id="PS50195"/>
    </source>
</evidence>
<accession>A0A438FMD9</accession>
<evidence type="ECO:0000313" key="7">
    <source>
        <dbReference type="Proteomes" id="UP000288805"/>
    </source>
</evidence>
<evidence type="ECO:0000256" key="3">
    <source>
        <dbReference type="SAM" id="MobiDB-lite"/>
    </source>
</evidence>
<sequence>MKAMETLQDLIEEAKLRTVWWALCIFAISYFLSHTSKSMWMNIPISILLVSALRILSNEVEFRWRRKIDSPIVEAAISGFIDKILKDFVVDLWYSDITPDREAPELIRAVIMDVLGEISGRVKEINLVDLLTRDIVDLIGNHLDLFRRNQAAIGVDVMEHFLLKKGMKGSSAAYWWTVSCGAKATGSSMPPGSMHCSRDCNLLGNAACYEFSKPYYPVMMMASASGQECPAHLAPMLIFLITSVTMVHCLESLDDHELEPINEIERRTIANQIMLLYINELIECLFLAIKDGSSKDLADNQLFSTVGLDHNNSVVAGSSQNGESTSRKYAASYNGGTELDDSGDHEDTMQPRPADWARLLEAATQRRTEVLTPENLENMWTKGRNYKAKVRKDVKAESQAPVVKGSGISSSVSTRNLEKEILTIKPRHSTARPEDRAMVPRTAGLSVDAQLSDGHNDMTQLSQDLNKGSSLDGGYFVDGLKDNTIVTADGNKSRLKRSNSTSALKAKPDNKKAFTGEGGGPIISEFYSPNFDRDNEVYRVNNPSDMMIRGGGHMILSSSAGYRNFERLHRHLKDIPNYTLHLPPKRIFSSSTEDSFVHQRCIQLDKYLQDLLSIANVAEQHEVWDFLNLSSKNYSFGKSSSVMRTLAGLCCLYLDFDALNVMIFAATFIYLQWFVKDGSQTTFLSLFFKIAVNVDDAVDDIVRQVKGVSDGLMRKVVGSSSSPNDASPISGMNLSWHADEALRHDMMKTESSFSEYEEGDKDGTHGHEEVESSAQALGWHSDNELNSKGFPPRVIKRGNEPKSLDSGEKHGSEMKSEWIDQAANFLLTSDPLVDLVGMPPEVN</sequence>
<dbReference type="GO" id="GO:0035091">
    <property type="term" value="F:phosphatidylinositol binding"/>
    <property type="evidence" value="ECO:0007669"/>
    <property type="project" value="InterPro"/>
</dbReference>
<feature type="region of interest" description="Disordered" evidence="3">
    <location>
        <begin position="313"/>
        <end position="350"/>
    </location>
</feature>
<dbReference type="EMBL" id="QGNW01000842">
    <property type="protein sequence ID" value="RVW61142.1"/>
    <property type="molecule type" value="Genomic_DNA"/>
</dbReference>
<dbReference type="GO" id="GO:0016020">
    <property type="term" value="C:membrane"/>
    <property type="evidence" value="ECO:0007669"/>
    <property type="project" value="UniProtKB-ARBA"/>
</dbReference>
<feature type="domain" description="PX" evidence="4">
    <location>
        <begin position="516"/>
        <end position="634"/>
    </location>
</feature>